<keyword evidence="3" id="KW-1185">Reference proteome</keyword>
<sequence length="246" mass="25200">MKQFPRPSAALIVASLALAVSCTGVAAAATGNLVLGAGNQTNKTTTLKTTSAVTGPTLKLRNTGGGPAAQFITKAGKAPFKVSGNTKVSGLNADLLDGISSESFVRNDTTPLTAIMARDGSTLETAATATGKILTFNVELYDPSNMNQATSDRLIAPVAGTYVVSTTVDWSPNATGYRVIAVEDSQGTDFGGAIGPATNAVAFTRQNATGIIHLEAGDFVRVQALQGSGGDLDVRIVRFQMTYVGA</sequence>
<dbReference type="AlphaFoldDB" id="A0A930VLI5"/>
<organism evidence="2 3">
    <name type="scientific">Nocardioides agariphilus</name>
    <dbReference type="NCBI Taxonomy" id="433664"/>
    <lineage>
        <taxon>Bacteria</taxon>
        <taxon>Bacillati</taxon>
        <taxon>Actinomycetota</taxon>
        <taxon>Actinomycetes</taxon>
        <taxon>Propionibacteriales</taxon>
        <taxon>Nocardioidaceae</taxon>
        <taxon>Nocardioides</taxon>
    </lineage>
</organism>
<dbReference type="Gene3D" id="2.60.120.40">
    <property type="match status" value="1"/>
</dbReference>
<keyword evidence="1" id="KW-0732">Signal</keyword>
<accession>A0A930VLI5</accession>
<feature type="chain" id="PRO_5036927873" description="C1q domain-containing protein" evidence="1">
    <location>
        <begin position="29"/>
        <end position="246"/>
    </location>
</feature>
<reference evidence="2" key="1">
    <citation type="submission" date="2020-11" db="EMBL/GenBank/DDBJ databases">
        <title>Nocardioides cynanchi sp. nov., isolated from soil of rhizosphere of Cynanchum wilfordii.</title>
        <authorList>
            <person name="Lee J.-S."/>
            <person name="Suh M.K."/>
            <person name="Kim J.-S."/>
        </authorList>
    </citation>
    <scope>NUCLEOTIDE SEQUENCE</scope>
    <source>
        <strain evidence="2">KCTC 19276</strain>
    </source>
</reference>
<dbReference type="Proteomes" id="UP000660668">
    <property type="component" value="Unassembled WGS sequence"/>
</dbReference>
<comment type="caution">
    <text evidence="2">The sequence shown here is derived from an EMBL/GenBank/DDBJ whole genome shotgun (WGS) entry which is preliminary data.</text>
</comment>
<evidence type="ECO:0000313" key="2">
    <source>
        <dbReference type="EMBL" id="MBF4767063.1"/>
    </source>
</evidence>
<protein>
    <recommendedName>
        <fullName evidence="4">C1q domain-containing protein</fullName>
    </recommendedName>
</protein>
<evidence type="ECO:0008006" key="4">
    <source>
        <dbReference type="Google" id="ProtNLM"/>
    </source>
</evidence>
<dbReference type="InterPro" id="IPR008983">
    <property type="entry name" value="Tumour_necrosis_fac-like_dom"/>
</dbReference>
<proteinExistence type="predicted"/>
<dbReference type="RefSeq" id="WP_194695208.1">
    <property type="nucleotide sequence ID" value="NZ_JADKPO010000004.1"/>
</dbReference>
<dbReference type="PROSITE" id="PS51257">
    <property type="entry name" value="PROKAR_LIPOPROTEIN"/>
    <property type="match status" value="1"/>
</dbReference>
<name>A0A930VLI5_9ACTN</name>
<evidence type="ECO:0000256" key="1">
    <source>
        <dbReference type="SAM" id="SignalP"/>
    </source>
</evidence>
<gene>
    <name evidence="2" type="ORF">ISU10_04700</name>
</gene>
<dbReference type="SUPFAM" id="SSF49842">
    <property type="entry name" value="TNF-like"/>
    <property type="match status" value="1"/>
</dbReference>
<feature type="signal peptide" evidence="1">
    <location>
        <begin position="1"/>
        <end position="28"/>
    </location>
</feature>
<evidence type="ECO:0000313" key="3">
    <source>
        <dbReference type="Proteomes" id="UP000660668"/>
    </source>
</evidence>
<dbReference type="EMBL" id="JADKPO010000004">
    <property type="protein sequence ID" value="MBF4767063.1"/>
    <property type="molecule type" value="Genomic_DNA"/>
</dbReference>